<gene>
    <name evidence="2" type="ORF">ACFSKW_18400</name>
</gene>
<dbReference type="InterPro" id="IPR001387">
    <property type="entry name" value="Cro/C1-type_HTH"/>
</dbReference>
<dbReference type="CDD" id="cd00093">
    <property type="entry name" value="HTH_XRE"/>
    <property type="match status" value="1"/>
</dbReference>
<dbReference type="Proteomes" id="UP001597368">
    <property type="component" value="Unassembled WGS sequence"/>
</dbReference>
<evidence type="ECO:0000313" key="2">
    <source>
        <dbReference type="EMBL" id="MFD1933431.1"/>
    </source>
</evidence>
<organism evidence="2 3">
    <name type="scientific">Nonomuraea mangrovi</name>
    <dbReference type="NCBI Taxonomy" id="2316207"/>
    <lineage>
        <taxon>Bacteria</taxon>
        <taxon>Bacillati</taxon>
        <taxon>Actinomycetota</taxon>
        <taxon>Actinomycetes</taxon>
        <taxon>Streptosporangiales</taxon>
        <taxon>Streptosporangiaceae</taxon>
        <taxon>Nonomuraea</taxon>
    </lineage>
</organism>
<feature type="compositionally biased region" description="Acidic residues" evidence="1">
    <location>
        <begin position="92"/>
        <end position="101"/>
    </location>
</feature>
<sequence>MARGGRKDHPIDREEGPVAEFVDDLRRLRGTLTLEELGRRMRYHPSTLSRRLTPKELPPQEFVDAYVRACEHDPEPWLERRRELGEQPAETQPDDSAETQPDDSAVAPPDTPAVASPPPVAPWWKRPLYLAPAAAVIAVLLLSYSLFTPSESGTGPAAALLAVPVSGAPQVVKGYGFPTRIDRMAFRIFSPWWTQTANGDVEFWSYESCPQGTTVYWVAVRPSREAVQFACNAWQYHKWTDVPPGTYQLETWKLHDGQAIKGSGVVRSSVPIVVHPKQTPSPTPSAT</sequence>
<name>A0ABW4SXS9_9ACTN</name>
<reference evidence="3" key="1">
    <citation type="journal article" date="2019" name="Int. J. Syst. Evol. Microbiol.">
        <title>The Global Catalogue of Microorganisms (GCM) 10K type strain sequencing project: providing services to taxonomists for standard genome sequencing and annotation.</title>
        <authorList>
            <consortium name="The Broad Institute Genomics Platform"/>
            <consortium name="The Broad Institute Genome Sequencing Center for Infectious Disease"/>
            <person name="Wu L."/>
            <person name="Ma J."/>
        </authorList>
    </citation>
    <scope>NUCLEOTIDE SEQUENCE [LARGE SCALE GENOMIC DNA]</scope>
    <source>
        <strain evidence="3">ICMP 6774ER</strain>
    </source>
</reference>
<protein>
    <submittedName>
        <fullName evidence="2">Helix-turn-helix domain-containing protein</fullName>
    </submittedName>
</protein>
<proteinExistence type="predicted"/>
<dbReference type="RefSeq" id="WP_379573475.1">
    <property type="nucleotide sequence ID" value="NZ_JBHUFV010000032.1"/>
</dbReference>
<keyword evidence="3" id="KW-1185">Reference proteome</keyword>
<accession>A0ABW4SXS9</accession>
<dbReference type="EMBL" id="JBHUFV010000032">
    <property type="protein sequence ID" value="MFD1933431.1"/>
    <property type="molecule type" value="Genomic_DNA"/>
</dbReference>
<evidence type="ECO:0000313" key="3">
    <source>
        <dbReference type="Proteomes" id="UP001597368"/>
    </source>
</evidence>
<feature type="compositionally biased region" description="Pro residues" evidence="1">
    <location>
        <begin position="109"/>
        <end position="118"/>
    </location>
</feature>
<comment type="caution">
    <text evidence="2">The sequence shown here is derived from an EMBL/GenBank/DDBJ whole genome shotgun (WGS) entry which is preliminary data.</text>
</comment>
<evidence type="ECO:0000256" key="1">
    <source>
        <dbReference type="SAM" id="MobiDB-lite"/>
    </source>
</evidence>
<feature type="region of interest" description="Disordered" evidence="1">
    <location>
        <begin position="83"/>
        <end position="118"/>
    </location>
</feature>